<evidence type="ECO:0000313" key="3">
    <source>
        <dbReference type="Proteomes" id="UP000267841"/>
    </source>
</evidence>
<dbReference type="EMBL" id="RCCJ01000001">
    <property type="protein sequence ID" value="RLJ70437.1"/>
    <property type="molecule type" value="Genomic_DNA"/>
</dbReference>
<evidence type="ECO:0000313" key="2">
    <source>
        <dbReference type="EMBL" id="RLJ70437.1"/>
    </source>
</evidence>
<dbReference type="PANTHER" id="PTHR22916">
    <property type="entry name" value="GLYCOSYLTRANSFERASE"/>
    <property type="match status" value="1"/>
</dbReference>
<dbReference type="GO" id="GO:0016758">
    <property type="term" value="F:hexosyltransferase activity"/>
    <property type="evidence" value="ECO:0007669"/>
    <property type="project" value="UniProtKB-ARBA"/>
</dbReference>
<gene>
    <name evidence="2" type="ORF">BCF55_0710</name>
</gene>
<dbReference type="Gene3D" id="3.90.550.10">
    <property type="entry name" value="Spore Coat Polysaccharide Biosynthesis Protein SpsA, Chain A"/>
    <property type="match status" value="1"/>
</dbReference>
<proteinExistence type="predicted"/>
<feature type="domain" description="Glycosyltransferase 2-like" evidence="1">
    <location>
        <begin position="8"/>
        <end position="173"/>
    </location>
</feature>
<reference evidence="2 3" key="1">
    <citation type="submission" date="2018-10" db="EMBL/GenBank/DDBJ databases">
        <title>Genomic Encyclopedia of Archaeal and Bacterial Type Strains, Phase II (KMG-II): from individual species to whole genera.</title>
        <authorList>
            <person name="Goeker M."/>
        </authorList>
    </citation>
    <scope>NUCLEOTIDE SEQUENCE [LARGE SCALE GENOMIC DNA]</scope>
    <source>
        <strain evidence="2 3">DSM 16510</strain>
    </source>
</reference>
<dbReference type="Pfam" id="PF00535">
    <property type="entry name" value="Glycos_transf_2"/>
    <property type="match status" value="1"/>
</dbReference>
<dbReference type="Proteomes" id="UP000267841">
    <property type="component" value="Unassembled WGS sequence"/>
</dbReference>
<name>A0A497XNB4_9AQUI</name>
<dbReference type="InterPro" id="IPR029044">
    <property type="entry name" value="Nucleotide-diphossugar_trans"/>
</dbReference>
<dbReference type="SUPFAM" id="SSF53448">
    <property type="entry name" value="Nucleotide-diphospho-sugar transferases"/>
    <property type="match status" value="1"/>
</dbReference>
<dbReference type="PANTHER" id="PTHR22916:SF3">
    <property type="entry name" value="UDP-GLCNAC:BETAGAL BETA-1,3-N-ACETYLGLUCOSAMINYLTRANSFERASE-LIKE PROTEIN 1"/>
    <property type="match status" value="1"/>
</dbReference>
<keyword evidence="2" id="KW-0808">Transferase</keyword>
<comment type="caution">
    <text evidence="2">The sequence shown here is derived from an EMBL/GenBank/DDBJ whole genome shotgun (WGS) entry which is preliminary data.</text>
</comment>
<organism evidence="2 3">
    <name type="scientific">Hydrogenivirga caldilitoris</name>
    <dbReference type="NCBI Taxonomy" id="246264"/>
    <lineage>
        <taxon>Bacteria</taxon>
        <taxon>Pseudomonadati</taxon>
        <taxon>Aquificota</taxon>
        <taxon>Aquificia</taxon>
        <taxon>Aquificales</taxon>
        <taxon>Aquificaceae</taxon>
        <taxon>Hydrogenivirga</taxon>
    </lineage>
</organism>
<accession>A0A497XNB4</accession>
<protein>
    <submittedName>
        <fullName evidence="2">Glycosyl transferase family 2</fullName>
    </submittedName>
</protein>
<dbReference type="OrthoDB" id="9815829at2"/>
<dbReference type="AlphaFoldDB" id="A0A497XNB4"/>
<evidence type="ECO:0000259" key="1">
    <source>
        <dbReference type="Pfam" id="PF00535"/>
    </source>
</evidence>
<keyword evidence="3" id="KW-1185">Reference proteome</keyword>
<dbReference type="InterPro" id="IPR001173">
    <property type="entry name" value="Glyco_trans_2-like"/>
</dbReference>
<sequence length="271" mass="31754">MMKSDILIIIPHYNNLKGLEKSLASISNIEPVDVLIIDDGSNEENKPDCKELKNKYKNINSLYCLINDKNRGIEYVLNDGLKYALKHDYKYIARLDCGDICCPERFRIQKEFLDKNPEIYLVGSYVEIVDTKGNTLFIYKPPIIHDEIRKKMCINNVFIHPSVMFRKEVIEEVGFYPLNYKYAEDYAFFYKIVKNLKVANINKVLLKYEVNPTGISLSKRKIQLKSRIKVILDFCDFSWIKAYSLIRNSIMFIVPYPIILGIKRILLDRTE</sequence>